<feature type="compositionally biased region" description="Basic and acidic residues" evidence="1">
    <location>
        <begin position="20"/>
        <end position="29"/>
    </location>
</feature>
<feature type="region of interest" description="Disordered" evidence="1">
    <location>
        <begin position="1"/>
        <end position="126"/>
    </location>
</feature>
<feature type="compositionally biased region" description="Basic and acidic residues" evidence="1">
    <location>
        <begin position="41"/>
        <end position="51"/>
    </location>
</feature>
<feature type="compositionally biased region" description="Low complexity" evidence="1">
    <location>
        <begin position="97"/>
        <end position="106"/>
    </location>
</feature>
<dbReference type="EMBL" id="JATAAI010000035">
    <property type="protein sequence ID" value="KAK1735072.1"/>
    <property type="molecule type" value="Genomic_DNA"/>
</dbReference>
<protein>
    <submittedName>
        <fullName evidence="2">Uncharacterized protein</fullName>
    </submittedName>
</protein>
<dbReference type="Proteomes" id="UP001224775">
    <property type="component" value="Unassembled WGS sequence"/>
</dbReference>
<keyword evidence="3" id="KW-1185">Reference proteome</keyword>
<proteinExistence type="predicted"/>
<organism evidence="2 3">
    <name type="scientific">Skeletonema marinoi</name>
    <dbReference type="NCBI Taxonomy" id="267567"/>
    <lineage>
        <taxon>Eukaryota</taxon>
        <taxon>Sar</taxon>
        <taxon>Stramenopiles</taxon>
        <taxon>Ochrophyta</taxon>
        <taxon>Bacillariophyta</taxon>
        <taxon>Coscinodiscophyceae</taxon>
        <taxon>Thalassiosirophycidae</taxon>
        <taxon>Thalassiosirales</taxon>
        <taxon>Skeletonemataceae</taxon>
        <taxon>Skeletonema</taxon>
        <taxon>Skeletonema marinoi-dohrnii complex</taxon>
    </lineage>
</organism>
<evidence type="ECO:0000256" key="1">
    <source>
        <dbReference type="SAM" id="MobiDB-lite"/>
    </source>
</evidence>
<comment type="caution">
    <text evidence="2">The sequence shown here is derived from an EMBL/GenBank/DDBJ whole genome shotgun (WGS) entry which is preliminary data.</text>
</comment>
<name>A0AAD9D5Z4_9STRA</name>
<dbReference type="AlphaFoldDB" id="A0AAD9D5Z4"/>
<feature type="compositionally biased region" description="Acidic residues" evidence="1">
    <location>
        <begin position="110"/>
        <end position="121"/>
    </location>
</feature>
<sequence>MSLLATFLERKHQTHHQHDRNRSEHRDGKSNTVARHRSKSHIVDPTKERQLARSKSPYSRGLQRQDDARSKSSARSKSPYPEQKECSYNRDDDDESSSSSCSSSQTSRDDSDEDTAQEEEFEHLKRSTRMDVAFTIHSFSFRRKKEENGSFYPEFVPSATNGRKLEVNRCL</sequence>
<gene>
    <name evidence="2" type="ORF">QTG54_014138</name>
</gene>
<evidence type="ECO:0000313" key="3">
    <source>
        <dbReference type="Proteomes" id="UP001224775"/>
    </source>
</evidence>
<reference evidence="2" key="1">
    <citation type="submission" date="2023-06" db="EMBL/GenBank/DDBJ databases">
        <title>Survivors Of The Sea: Transcriptome response of Skeletonema marinoi to long-term dormancy.</title>
        <authorList>
            <person name="Pinder M.I.M."/>
            <person name="Kourtchenko O."/>
            <person name="Robertson E.K."/>
            <person name="Larsson T."/>
            <person name="Maumus F."/>
            <person name="Osuna-Cruz C.M."/>
            <person name="Vancaester E."/>
            <person name="Stenow R."/>
            <person name="Vandepoele K."/>
            <person name="Ploug H."/>
            <person name="Bruchert V."/>
            <person name="Godhe A."/>
            <person name="Topel M."/>
        </authorList>
    </citation>
    <scope>NUCLEOTIDE SEQUENCE</scope>
    <source>
        <strain evidence="2">R05AC</strain>
    </source>
</reference>
<evidence type="ECO:0000313" key="2">
    <source>
        <dbReference type="EMBL" id="KAK1735072.1"/>
    </source>
</evidence>
<accession>A0AAD9D5Z4</accession>